<dbReference type="PANTHER" id="PTHR24184">
    <property type="entry name" value="SI:CH211-189E2.2"/>
    <property type="match status" value="1"/>
</dbReference>
<dbReference type="EMBL" id="CABFNP030000627">
    <property type="protein sequence ID" value="CAI6066474.1"/>
    <property type="molecule type" value="Genomic_DNA"/>
</dbReference>
<dbReference type="Gene3D" id="1.25.40.20">
    <property type="entry name" value="Ankyrin repeat-containing domain"/>
    <property type="match status" value="1"/>
</dbReference>
<gene>
    <name evidence="2" type="ORF">CCHLO57077_00015730</name>
</gene>
<dbReference type="SUPFAM" id="SSF48403">
    <property type="entry name" value="Ankyrin repeat"/>
    <property type="match status" value="1"/>
</dbReference>
<proteinExistence type="predicted"/>
<name>A0AA35LTC4_9HYPO</name>
<reference evidence="2" key="1">
    <citation type="submission" date="2023-01" db="EMBL/GenBank/DDBJ databases">
        <authorList>
            <person name="Piombo E."/>
        </authorList>
    </citation>
    <scope>NUCLEOTIDE SEQUENCE</scope>
</reference>
<organism evidence="2 3">
    <name type="scientific">Clonostachys chloroleuca</name>
    <dbReference type="NCBI Taxonomy" id="1926264"/>
    <lineage>
        <taxon>Eukaryota</taxon>
        <taxon>Fungi</taxon>
        <taxon>Dikarya</taxon>
        <taxon>Ascomycota</taxon>
        <taxon>Pezizomycotina</taxon>
        <taxon>Sordariomycetes</taxon>
        <taxon>Hypocreomycetidae</taxon>
        <taxon>Hypocreales</taxon>
        <taxon>Bionectriaceae</taxon>
        <taxon>Clonostachys</taxon>
    </lineage>
</organism>
<dbReference type="Pfam" id="PF12796">
    <property type="entry name" value="Ank_2"/>
    <property type="match status" value="1"/>
</dbReference>
<evidence type="ECO:0000256" key="1">
    <source>
        <dbReference type="PROSITE-ProRule" id="PRU00023"/>
    </source>
</evidence>
<dbReference type="SMART" id="SM00248">
    <property type="entry name" value="ANK"/>
    <property type="match status" value="3"/>
</dbReference>
<dbReference type="PROSITE" id="PS50088">
    <property type="entry name" value="ANK_REPEAT"/>
    <property type="match status" value="1"/>
</dbReference>
<protein>
    <recommendedName>
        <fullName evidence="4">Ankyrin repeat domain-containing protein</fullName>
    </recommendedName>
</protein>
<dbReference type="InterPro" id="IPR036770">
    <property type="entry name" value="Ankyrin_rpt-contain_sf"/>
</dbReference>
<dbReference type="Proteomes" id="UP001160390">
    <property type="component" value="Unassembled WGS sequence"/>
</dbReference>
<dbReference type="AlphaFoldDB" id="A0AA35LTC4"/>
<evidence type="ECO:0008006" key="4">
    <source>
        <dbReference type="Google" id="ProtNLM"/>
    </source>
</evidence>
<dbReference type="InterPro" id="IPR002110">
    <property type="entry name" value="Ankyrin_rpt"/>
</dbReference>
<feature type="repeat" description="ANK" evidence="1">
    <location>
        <begin position="33"/>
        <end position="66"/>
    </location>
</feature>
<dbReference type="PANTHER" id="PTHR24184:SF11">
    <property type="entry name" value="ANKYRIN REPEAT AND SOCS BOX CONTAINING 3"/>
    <property type="match status" value="1"/>
</dbReference>
<accession>A0AA35LTC4</accession>
<keyword evidence="1" id="KW-0040">ANK repeat</keyword>
<evidence type="ECO:0000313" key="2">
    <source>
        <dbReference type="EMBL" id="CAI6066474.1"/>
    </source>
</evidence>
<keyword evidence="3" id="KW-1185">Reference proteome</keyword>
<evidence type="ECO:0000313" key="3">
    <source>
        <dbReference type="Proteomes" id="UP001160390"/>
    </source>
</evidence>
<sequence length="148" mass="15986">MSQDNPNTRLEPNECRGAVAASNSIGPKVVEAALTSALHDAVRSGDIAAVEDLIIHKGAKEDSRDSQGRTPMMIAALNRDVAMAKMLGHDHDAFAYLANNSGTTRFMIAVKNNDIEIAKALWFLGARKGVQENNGWTALDRARICRIA</sequence>
<comment type="caution">
    <text evidence="2">The sequence shown here is derived from an EMBL/GenBank/DDBJ whole genome shotgun (WGS) entry which is preliminary data.</text>
</comment>